<protein>
    <submittedName>
        <fullName evidence="2">Uncharacterized protein</fullName>
    </submittedName>
</protein>
<evidence type="ECO:0000313" key="3">
    <source>
        <dbReference type="Proteomes" id="UP000054217"/>
    </source>
</evidence>
<reference evidence="2 3" key="1">
    <citation type="submission" date="2014-04" db="EMBL/GenBank/DDBJ databases">
        <authorList>
            <consortium name="DOE Joint Genome Institute"/>
            <person name="Kuo A."/>
            <person name="Kohler A."/>
            <person name="Costa M.D."/>
            <person name="Nagy L.G."/>
            <person name="Floudas D."/>
            <person name="Copeland A."/>
            <person name="Barry K.W."/>
            <person name="Cichocki N."/>
            <person name="Veneault-Fourrey C."/>
            <person name="LaButti K."/>
            <person name="Lindquist E.A."/>
            <person name="Lipzen A."/>
            <person name="Lundell T."/>
            <person name="Morin E."/>
            <person name="Murat C."/>
            <person name="Sun H."/>
            <person name="Tunlid A."/>
            <person name="Henrissat B."/>
            <person name="Grigoriev I.V."/>
            <person name="Hibbett D.S."/>
            <person name="Martin F."/>
            <person name="Nordberg H.P."/>
            <person name="Cantor M.N."/>
            <person name="Hua S.X."/>
        </authorList>
    </citation>
    <scope>NUCLEOTIDE SEQUENCE [LARGE SCALE GENOMIC DNA]</scope>
    <source>
        <strain evidence="2 3">Marx 270</strain>
    </source>
</reference>
<reference evidence="3" key="2">
    <citation type="submission" date="2015-01" db="EMBL/GenBank/DDBJ databases">
        <title>Evolutionary Origins and Diversification of the Mycorrhizal Mutualists.</title>
        <authorList>
            <consortium name="DOE Joint Genome Institute"/>
            <consortium name="Mycorrhizal Genomics Consortium"/>
            <person name="Kohler A."/>
            <person name="Kuo A."/>
            <person name="Nagy L.G."/>
            <person name="Floudas D."/>
            <person name="Copeland A."/>
            <person name="Barry K.W."/>
            <person name="Cichocki N."/>
            <person name="Veneault-Fourrey C."/>
            <person name="LaButti K."/>
            <person name="Lindquist E.A."/>
            <person name="Lipzen A."/>
            <person name="Lundell T."/>
            <person name="Morin E."/>
            <person name="Murat C."/>
            <person name="Riley R."/>
            <person name="Ohm R."/>
            <person name="Sun H."/>
            <person name="Tunlid A."/>
            <person name="Henrissat B."/>
            <person name="Grigoriev I.V."/>
            <person name="Hibbett D.S."/>
            <person name="Martin F."/>
        </authorList>
    </citation>
    <scope>NUCLEOTIDE SEQUENCE [LARGE SCALE GENOMIC DNA]</scope>
    <source>
        <strain evidence="3">Marx 270</strain>
    </source>
</reference>
<dbReference type="InParanoid" id="A0A0C3PBZ7"/>
<accession>A0A0C3PBZ7</accession>
<dbReference type="EMBL" id="KN831950">
    <property type="protein sequence ID" value="KIO11250.1"/>
    <property type="molecule type" value="Genomic_DNA"/>
</dbReference>
<keyword evidence="1" id="KW-1133">Transmembrane helix</keyword>
<keyword evidence="1" id="KW-0812">Transmembrane</keyword>
<organism evidence="2 3">
    <name type="scientific">Pisolithus tinctorius Marx 270</name>
    <dbReference type="NCBI Taxonomy" id="870435"/>
    <lineage>
        <taxon>Eukaryota</taxon>
        <taxon>Fungi</taxon>
        <taxon>Dikarya</taxon>
        <taxon>Basidiomycota</taxon>
        <taxon>Agaricomycotina</taxon>
        <taxon>Agaricomycetes</taxon>
        <taxon>Agaricomycetidae</taxon>
        <taxon>Boletales</taxon>
        <taxon>Sclerodermatineae</taxon>
        <taxon>Pisolithaceae</taxon>
        <taxon>Pisolithus</taxon>
    </lineage>
</organism>
<proteinExistence type="predicted"/>
<gene>
    <name evidence="2" type="ORF">M404DRAFT_994928</name>
</gene>
<sequence>MDFVRNDLMRSMVRIMRPTNCAKSGASVNCPLILIALFTGPLQLKFVRSFFDNREFASNSLPFNIGWG</sequence>
<feature type="transmembrane region" description="Helical" evidence="1">
    <location>
        <begin position="21"/>
        <end position="44"/>
    </location>
</feature>
<evidence type="ECO:0000256" key="1">
    <source>
        <dbReference type="SAM" id="Phobius"/>
    </source>
</evidence>
<keyword evidence="3" id="KW-1185">Reference proteome</keyword>
<dbReference type="Proteomes" id="UP000054217">
    <property type="component" value="Unassembled WGS sequence"/>
</dbReference>
<dbReference type="HOGENOM" id="CLU_2794991_0_0_1"/>
<dbReference type="AlphaFoldDB" id="A0A0C3PBZ7"/>
<evidence type="ECO:0000313" key="2">
    <source>
        <dbReference type="EMBL" id="KIO11250.1"/>
    </source>
</evidence>
<keyword evidence="1" id="KW-0472">Membrane</keyword>
<name>A0A0C3PBZ7_PISTI</name>